<accession>A0AAW3FF12</accession>
<dbReference type="Proteomes" id="UP000029533">
    <property type="component" value="Unassembled WGS sequence"/>
</dbReference>
<reference evidence="2 3" key="1">
    <citation type="submission" date="2014-07" db="EMBL/GenBank/DDBJ databases">
        <authorList>
            <person name="McCorrison J."/>
            <person name="Sanka R."/>
            <person name="Torralba M."/>
            <person name="Gillis M."/>
            <person name="Haft D.H."/>
            <person name="Methe B."/>
            <person name="Sutton G."/>
            <person name="Nelson K.E."/>
        </authorList>
    </citation>
    <scope>NUCLEOTIDE SEQUENCE [LARGE SCALE GENOMIC DNA]</scope>
    <source>
        <strain evidence="2 3">DNF00424</strain>
    </source>
</reference>
<comment type="caution">
    <text evidence="2">The sequence shown here is derived from an EMBL/GenBank/DDBJ whole genome shotgun (WGS) entry which is preliminary data.</text>
</comment>
<feature type="transmembrane region" description="Helical" evidence="1">
    <location>
        <begin position="77"/>
        <end position="102"/>
    </location>
</feature>
<organism evidence="2 3">
    <name type="scientific">Prevotella histicola JCM 15637 = DNF00424</name>
    <dbReference type="NCBI Taxonomy" id="1236504"/>
    <lineage>
        <taxon>Bacteria</taxon>
        <taxon>Pseudomonadati</taxon>
        <taxon>Bacteroidota</taxon>
        <taxon>Bacteroidia</taxon>
        <taxon>Bacteroidales</taxon>
        <taxon>Prevotellaceae</taxon>
        <taxon>Prevotella</taxon>
    </lineage>
</organism>
<proteinExistence type="predicted"/>
<dbReference type="EMBL" id="JRNJ01000065">
    <property type="protein sequence ID" value="KGF26170.1"/>
    <property type="molecule type" value="Genomic_DNA"/>
</dbReference>
<keyword evidence="1" id="KW-0472">Membrane</keyword>
<protein>
    <submittedName>
        <fullName evidence="2">Uncharacterized protein</fullName>
    </submittedName>
</protein>
<evidence type="ECO:0000313" key="2">
    <source>
        <dbReference type="EMBL" id="KGF26170.1"/>
    </source>
</evidence>
<keyword evidence="1" id="KW-0812">Transmembrane</keyword>
<gene>
    <name evidence="2" type="ORF">HMPREF2132_08400</name>
</gene>
<evidence type="ECO:0000313" key="3">
    <source>
        <dbReference type="Proteomes" id="UP000029533"/>
    </source>
</evidence>
<feature type="transmembrane region" description="Helical" evidence="1">
    <location>
        <begin position="108"/>
        <end position="133"/>
    </location>
</feature>
<name>A0AAW3FF12_9BACT</name>
<dbReference type="AlphaFoldDB" id="A0AAW3FF12"/>
<keyword evidence="1" id="KW-1133">Transmembrane helix</keyword>
<feature type="transmembrane region" description="Helical" evidence="1">
    <location>
        <begin position="51"/>
        <end position="70"/>
    </location>
</feature>
<evidence type="ECO:0000256" key="1">
    <source>
        <dbReference type="SAM" id="Phobius"/>
    </source>
</evidence>
<sequence length="142" mass="16220">MPMGKRTIKWGQPFKGFIRINLVMVALLVIINQVIIAFLNADLHALVDREMLLYAAPIAGCYLVSSLLTWRWSNHHWAVMAFLEIMFANGLNLIYITLIAILDNVDLLWGSFFLTVAMALLAIFITPTCYYFMRQSYKEPGS</sequence>
<feature type="transmembrane region" description="Helical" evidence="1">
    <location>
        <begin position="20"/>
        <end position="39"/>
    </location>
</feature>